<comment type="caution">
    <text evidence="2">The sequence shown here is derived from an EMBL/GenBank/DDBJ whole genome shotgun (WGS) entry which is preliminary data.</text>
</comment>
<evidence type="ECO:0000313" key="2">
    <source>
        <dbReference type="EMBL" id="NGQ93368.1"/>
    </source>
</evidence>
<sequence length="339" mass="38388">AVNAMIYMRNITITTAKSATYLENVGYTSPAEELYKEISGLEEVFVTCFTSKYIVFEKMPASMIFSNAVIVVGSDEWSIFGSLQSQFHEIWVQATSSTLETRQRYALSDCFYTFPFPADRTGIAAASEAYYRERRRAMQEREFGLTKLMNDFHCPSHSDPQIIALRDAYIAMNRSVSVAYGWNDLDIEFDFLETGNGNSENETRFTLRPKLREEILRRLSELNRSRSNEEANQIPTAKATASVRAARARSAINVSQIELSFDAPSRNRPGSTASVGSAADKIVSYLKWRRSWLSKSEILAYVDIPDGQWNAAINDLLARGTVERQGERRGARYRMSESD</sequence>
<dbReference type="Gene3D" id="1.10.10.10">
    <property type="entry name" value="Winged helix-like DNA-binding domain superfamily/Winged helix DNA-binding domain"/>
    <property type="match status" value="1"/>
</dbReference>
<feature type="domain" description="MmeI-like target recognition" evidence="1">
    <location>
        <begin position="51"/>
        <end position="117"/>
    </location>
</feature>
<accession>A0A6M1TYH3</accession>
<proteinExistence type="predicted"/>
<keyword evidence="3" id="KW-1185">Reference proteome</keyword>
<evidence type="ECO:0000313" key="3">
    <source>
        <dbReference type="Proteomes" id="UP000474758"/>
    </source>
</evidence>
<name>A0A6M1TYH3_9RHOB</name>
<dbReference type="InterPro" id="IPR046820">
    <property type="entry name" value="MmeI_TRD"/>
</dbReference>
<evidence type="ECO:0000259" key="1">
    <source>
        <dbReference type="Pfam" id="PF20466"/>
    </source>
</evidence>
<feature type="non-terminal residue" evidence="2">
    <location>
        <position position="1"/>
    </location>
</feature>
<dbReference type="Proteomes" id="UP000474758">
    <property type="component" value="Unassembled WGS sequence"/>
</dbReference>
<gene>
    <name evidence="2" type="ORF">G5V65_21000</name>
</gene>
<dbReference type="Pfam" id="PF20466">
    <property type="entry name" value="MmeI_TRD"/>
    <property type="match status" value="1"/>
</dbReference>
<protein>
    <recommendedName>
        <fullName evidence="1">MmeI-like target recognition domain-containing protein</fullName>
    </recommendedName>
</protein>
<reference evidence="2 3" key="1">
    <citation type="submission" date="2020-02" db="EMBL/GenBank/DDBJ databases">
        <title>Rhodobacter translucens sp. nov., a novel bacterium isolated from activated sludge.</title>
        <authorList>
            <person name="Liu J."/>
        </authorList>
    </citation>
    <scope>NUCLEOTIDE SEQUENCE [LARGE SCALE GENOMIC DNA]</scope>
    <source>
        <strain evidence="2 3">HX-7-19</strain>
    </source>
</reference>
<dbReference type="EMBL" id="JAALFE010000048">
    <property type="protein sequence ID" value="NGQ93368.1"/>
    <property type="molecule type" value="Genomic_DNA"/>
</dbReference>
<dbReference type="RefSeq" id="WP_343162881.1">
    <property type="nucleotide sequence ID" value="NZ_JAALFE010000048.1"/>
</dbReference>
<dbReference type="InterPro" id="IPR036388">
    <property type="entry name" value="WH-like_DNA-bd_sf"/>
</dbReference>
<dbReference type="AlphaFoldDB" id="A0A6M1TYH3"/>
<organism evidence="2 3">
    <name type="scientific">Paragemmobacter kunshanensis</name>
    <dbReference type="NCBI Taxonomy" id="2583234"/>
    <lineage>
        <taxon>Bacteria</taxon>
        <taxon>Pseudomonadati</taxon>
        <taxon>Pseudomonadota</taxon>
        <taxon>Alphaproteobacteria</taxon>
        <taxon>Rhodobacterales</taxon>
        <taxon>Paracoccaceae</taxon>
        <taxon>Paragemmobacter</taxon>
    </lineage>
</organism>